<dbReference type="KEGG" id="tput:QJT81_06135"/>
<dbReference type="EMBL" id="CP124756">
    <property type="protein sequence ID" value="WGZ95563.1"/>
    <property type="molecule type" value="Genomic_DNA"/>
</dbReference>
<evidence type="ECO:0000313" key="1">
    <source>
        <dbReference type="EMBL" id="WGZ95563.1"/>
    </source>
</evidence>
<protein>
    <recommendedName>
        <fullName evidence="2">Tetratricopeptide repeat protein</fullName>
    </recommendedName>
</protein>
<dbReference type="AlphaFoldDB" id="A0AA95HGM0"/>
<reference evidence="1" key="1">
    <citation type="journal article" date="2023" name="Int. J. Mol. Sci.">
        <title>Metagenomics Revealed a New Genus 'Candidatus Thiocaldithrix dubininis' gen. nov., sp. nov. and a New Species 'Candidatus Thiothrix putei' sp. nov. in the Family Thiotrichaceae, Some Members of Which Have Traits of Both Na+- and H+-Motive Energetics.</title>
        <authorList>
            <person name="Ravin N.V."/>
            <person name="Muntyan M.S."/>
            <person name="Smolyakov D.D."/>
            <person name="Rudenko T.S."/>
            <person name="Beletsky A.V."/>
            <person name="Mardanov A.V."/>
            <person name="Grabovich M.Y."/>
        </authorList>
    </citation>
    <scope>NUCLEOTIDE SEQUENCE</scope>
    <source>
        <strain evidence="1">GKL-02</strain>
    </source>
</reference>
<dbReference type="SUPFAM" id="SSF48452">
    <property type="entry name" value="TPR-like"/>
    <property type="match status" value="1"/>
</dbReference>
<proteinExistence type="predicted"/>
<name>A0AA95HGM0_9GAMM</name>
<organism evidence="1">
    <name type="scientific">Candidatus Thiothrix putei</name>
    <dbReference type="NCBI Taxonomy" id="3080811"/>
    <lineage>
        <taxon>Bacteria</taxon>
        <taxon>Pseudomonadati</taxon>
        <taxon>Pseudomonadota</taxon>
        <taxon>Gammaproteobacteria</taxon>
        <taxon>Thiotrichales</taxon>
        <taxon>Thiotrichaceae</taxon>
        <taxon>Thiothrix</taxon>
    </lineage>
</organism>
<sequence>MAQDFWARQLLASGKPIPSHYQVVLALRQHQWVLTAPQFCQVLRTCEQRLEAFPDDVQAMLVYADMYRNEYLQKFNEMSLPIGFLAEFIQTLMQLAPNNVYSHVFLAAFYLLVGERALCLQAIETAQAINPLDTHLNVTIGLIYMDLDEWQTGGQYIQDCINLSPIYADWYHIPLCVHHYRLGHYAIALKEARKIRLKNIWGSLLRSALCQRNQQWGKADKELMTLAQDYPDLIQQGQQLSYGFTQTTNPVVKQLVQEVVLPTLNQKQH</sequence>
<accession>A0AA95HGM0</accession>
<gene>
    <name evidence="1" type="ORF">QJT81_06135</name>
</gene>
<reference evidence="1" key="2">
    <citation type="submission" date="2023-04" db="EMBL/GenBank/DDBJ databases">
        <authorList>
            <person name="Beletskiy A.V."/>
            <person name="Mardanov A.V."/>
            <person name="Ravin N.V."/>
        </authorList>
    </citation>
    <scope>NUCLEOTIDE SEQUENCE</scope>
    <source>
        <strain evidence="1">GKL-02</strain>
    </source>
</reference>
<dbReference type="Gene3D" id="1.25.40.10">
    <property type="entry name" value="Tetratricopeptide repeat domain"/>
    <property type="match status" value="1"/>
</dbReference>
<evidence type="ECO:0008006" key="2">
    <source>
        <dbReference type="Google" id="ProtNLM"/>
    </source>
</evidence>
<dbReference type="Proteomes" id="UP001301326">
    <property type="component" value="Chromosome"/>
</dbReference>
<dbReference type="InterPro" id="IPR011990">
    <property type="entry name" value="TPR-like_helical_dom_sf"/>
</dbReference>